<name>S3TPA2_9GAMM</name>
<sequence length="90" mass="10797">MRKHQSYSLCTKRSNQYGDEYMEKPVVVTSWKYDVSSRYLKIFYSNGSGELYHPVPEFIYNNLLRTNDKTAFVHKYLEFDLHFKRLCISA</sequence>
<evidence type="ECO:0000313" key="3">
    <source>
        <dbReference type="Proteomes" id="UP000014559"/>
    </source>
</evidence>
<gene>
    <name evidence="2" type="ORF">F907_01494</name>
</gene>
<organism evidence="2 3">
    <name type="scientific">Acinetobacter colistiniresistens</name>
    <dbReference type="NCBI Taxonomy" id="280145"/>
    <lineage>
        <taxon>Bacteria</taxon>
        <taxon>Pseudomonadati</taxon>
        <taxon>Pseudomonadota</taxon>
        <taxon>Gammaproteobacteria</taxon>
        <taxon>Moraxellales</taxon>
        <taxon>Moraxellaceae</taxon>
        <taxon>Acinetobacter</taxon>
    </lineage>
</organism>
<feature type="domain" description="KTSC" evidence="1">
    <location>
        <begin position="28"/>
        <end position="76"/>
    </location>
</feature>
<dbReference type="AlphaFoldDB" id="S3TPA2"/>
<evidence type="ECO:0000313" key="2">
    <source>
        <dbReference type="EMBL" id="EPG37525.1"/>
    </source>
</evidence>
<dbReference type="EMBL" id="ATGK01000011">
    <property type="protein sequence ID" value="EPG37525.1"/>
    <property type="molecule type" value="Genomic_DNA"/>
</dbReference>
<comment type="caution">
    <text evidence="2">The sequence shown here is derived from an EMBL/GenBank/DDBJ whole genome shotgun (WGS) entry which is preliminary data.</text>
</comment>
<dbReference type="PATRIC" id="fig|1217696.3.peg.1455"/>
<reference evidence="2 3" key="1">
    <citation type="submission" date="2013-06" db="EMBL/GenBank/DDBJ databases">
        <title>The Genome Sequence of Acinetobacter sp. NIPH 2036.</title>
        <authorList>
            <consortium name="The Broad Institute Genome Sequencing Platform"/>
            <consortium name="The Broad Institute Genome Sequencing Center for Infectious Disease"/>
            <person name="Cerqueira G."/>
            <person name="Feldgarden M."/>
            <person name="Courvalin P."/>
            <person name="Perichon B."/>
            <person name="Grillot-Courvalin C."/>
            <person name="Clermont D."/>
            <person name="Rocha E."/>
            <person name="Yoon E.-J."/>
            <person name="Nemec A."/>
            <person name="Young S.K."/>
            <person name="Zeng Q."/>
            <person name="Gargeya S."/>
            <person name="Fitzgerald M."/>
            <person name="Abouelleil A."/>
            <person name="Alvarado L."/>
            <person name="Berlin A.M."/>
            <person name="Chapman S.B."/>
            <person name="Dewar J."/>
            <person name="Goldberg J."/>
            <person name="Griggs A."/>
            <person name="Gujja S."/>
            <person name="Hansen M."/>
            <person name="Howarth C."/>
            <person name="Imamovic A."/>
            <person name="Larimer J."/>
            <person name="McCowan C."/>
            <person name="Murphy C."/>
            <person name="Pearson M."/>
            <person name="Priest M."/>
            <person name="Roberts A."/>
            <person name="Saif S."/>
            <person name="Shea T."/>
            <person name="Sykes S."/>
            <person name="Wortman J."/>
            <person name="Nusbaum C."/>
            <person name="Birren B."/>
        </authorList>
    </citation>
    <scope>NUCLEOTIDE SEQUENCE [LARGE SCALE GENOMIC DNA]</scope>
    <source>
        <strain evidence="2 3">NIPH 2036</strain>
    </source>
</reference>
<evidence type="ECO:0000259" key="1">
    <source>
        <dbReference type="Pfam" id="PF13619"/>
    </source>
</evidence>
<accession>S3TPA2</accession>
<dbReference type="InterPro" id="IPR025309">
    <property type="entry name" value="KTSC_dom"/>
</dbReference>
<protein>
    <recommendedName>
        <fullName evidence="1">KTSC domain-containing protein</fullName>
    </recommendedName>
</protein>
<proteinExistence type="predicted"/>
<dbReference type="Pfam" id="PF13619">
    <property type="entry name" value="KTSC"/>
    <property type="match status" value="1"/>
</dbReference>
<dbReference type="Proteomes" id="UP000014559">
    <property type="component" value="Unassembled WGS sequence"/>
</dbReference>
<dbReference type="HOGENOM" id="CLU_188118_0_0_6"/>